<accession>A0A6A6A0D7</accession>
<proteinExistence type="predicted"/>
<dbReference type="SMART" id="SM00339">
    <property type="entry name" value="FH"/>
    <property type="match status" value="1"/>
</dbReference>
<evidence type="ECO:0000256" key="7">
    <source>
        <dbReference type="SAM" id="MobiDB-lite"/>
    </source>
</evidence>
<evidence type="ECO:0000256" key="3">
    <source>
        <dbReference type="ARBA" id="ARBA00023125"/>
    </source>
</evidence>
<keyword evidence="10" id="KW-1185">Reference proteome</keyword>
<reference evidence="9" key="1">
    <citation type="journal article" date="2020" name="Stud. Mycol.">
        <title>101 Dothideomycetes genomes: a test case for predicting lifestyles and emergence of pathogens.</title>
        <authorList>
            <person name="Haridas S."/>
            <person name="Albert R."/>
            <person name="Binder M."/>
            <person name="Bloem J."/>
            <person name="Labutti K."/>
            <person name="Salamov A."/>
            <person name="Andreopoulos B."/>
            <person name="Baker S."/>
            <person name="Barry K."/>
            <person name="Bills G."/>
            <person name="Bluhm B."/>
            <person name="Cannon C."/>
            <person name="Castanera R."/>
            <person name="Culley D."/>
            <person name="Daum C."/>
            <person name="Ezra D."/>
            <person name="Gonzalez J."/>
            <person name="Henrissat B."/>
            <person name="Kuo A."/>
            <person name="Liang C."/>
            <person name="Lipzen A."/>
            <person name="Lutzoni F."/>
            <person name="Magnuson J."/>
            <person name="Mondo S."/>
            <person name="Nolan M."/>
            <person name="Ohm R."/>
            <person name="Pangilinan J."/>
            <person name="Park H.-J."/>
            <person name="Ramirez L."/>
            <person name="Alfaro M."/>
            <person name="Sun H."/>
            <person name="Tritt A."/>
            <person name="Yoshinaga Y."/>
            <person name="Zwiers L.-H."/>
            <person name="Turgeon B."/>
            <person name="Goodwin S."/>
            <person name="Spatafora J."/>
            <person name="Crous P."/>
            <person name="Grigoriev I."/>
        </authorList>
    </citation>
    <scope>NUCLEOTIDE SEQUENCE</scope>
    <source>
        <strain evidence="9">CBS 119687</strain>
    </source>
</reference>
<keyword evidence="5 6" id="KW-0539">Nucleus</keyword>
<comment type="subcellular location">
    <subcellularLocation>
        <location evidence="1 6">Nucleus</location>
    </subcellularLocation>
</comment>
<dbReference type="InterPro" id="IPR036388">
    <property type="entry name" value="WH-like_DNA-bd_sf"/>
</dbReference>
<feature type="domain" description="Fork-head" evidence="8">
    <location>
        <begin position="177"/>
        <end position="273"/>
    </location>
</feature>
<feature type="DNA-binding region" description="Fork-head" evidence="6">
    <location>
        <begin position="177"/>
        <end position="273"/>
    </location>
</feature>
<evidence type="ECO:0000256" key="6">
    <source>
        <dbReference type="PROSITE-ProRule" id="PRU00089"/>
    </source>
</evidence>
<dbReference type="InterPro" id="IPR001766">
    <property type="entry name" value="Fork_head_dom"/>
</dbReference>
<feature type="region of interest" description="Disordered" evidence="7">
    <location>
        <begin position="263"/>
        <end position="311"/>
    </location>
</feature>
<dbReference type="InterPro" id="IPR030456">
    <property type="entry name" value="TF_fork_head_CS_2"/>
</dbReference>
<evidence type="ECO:0000313" key="9">
    <source>
        <dbReference type="EMBL" id="KAF2124427.1"/>
    </source>
</evidence>
<name>A0A6A6A0D7_9PLEO</name>
<dbReference type="Gene3D" id="1.10.10.10">
    <property type="entry name" value="Winged helix-like DNA-binding domain superfamily/Winged helix DNA-binding domain"/>
    <property type="match status" value="1"/>
</dbReference>
<gene>
    <name evidence="9" type="ORF">P153DRAFT_350431</name>
</gene>
<dbReference type="RefSeq" id="XP_033518820.1">
    <property type="nucleotide sequence ID" value="XM_033666290.1"/>
</dbReference>
<dbReference type="GeneID" id="54406722"/>
<dbReference type="EMBL" id="ML977519">
    <property type="protein sequence ID" value="KAF2124427.1"/>
    <property type="molecule type" value="Genomic_DNA"/>
</dbReference>
<evidence type="ECO:0000256" key="1">
    <source>
        <dbReference type="ARBA" id="ARBA00004123"/>
    </source>
</evidence>
<dbReference type="PROSITE" id="PS00658">
    <property type="entry name" value="FORK_HEAD_2"/>
    <property type="match status" value="1"/>
</dbReference>
<dbReference type="Proteomes" id="UP000799771">
    <property type="component" value="Unassembled WGS sequence"/>
</dbReference>
<dbReference type="InterPro" id="IPR036390">
    <property type="entry name" value="WH_DNA-bd_sf"/>
</dbReference>
<dbReference type="PANTHER" id="PTHR45881">
    <property type="entry name" value="CHECKPOINT SUPPRESSOR 1-LIKE, ISOFORM A-RELATED"/>
    <property type="match status" value="1"/>
</dbReference>
<protein>
    <recommendedName>
        <fullName evidence="8">Fork-head domain-containing protein</fullName>
    </recommendedName>
</protein>
<dbReference type="AlphaFoldDB" id="A0A6A6A0D7"/>
<evidence type="ECO:0000259" key="8">
    <source>
        <dbReference type="PROSITE" id="PS50039"/>
    </source>
</evidence>
<keyword evidence="2" id="KW-0805">Transcription regulation</keyword>
<dbReference type="PANTHER" id="PTHR45881:SF5">
    <property type="entry name" value="FORK-HEAD DOMAIN-CONTAINING PROTEIN"/>
    <property type="match status" value="1"/>
</dbReference>
<keyword evidence="4" id="KW-0804">Transcription</keyword>
<dbReference type="Pfam" id="PF00250">
    <property type="entry name" value="Forkhead"/>
    <property type="match status" value="1"/>
</dbReference>
<sequence>MGLDEQESMRWSTSGNFPINHISQDGTAFHVPMQFSPSSADFSHYSQNGLSYNGNYNLAYPEQFLNSSCPRSYNGLAINSLSNDMSMSESFPPGTYQFEPTKPHDPVDLADPEINGQLMQLSDDYDRHFAVGNHIKVEDHGSYHSPYDSDITRGSTPHDEPSRYPQDFGVNDDATIDKEQPYAQLIYRALMDAPNHTMILRDIYDWFKKHTDKAQDKETKGWQNSIRHNLSMNGAFEKVDQPHEEARKGFMWRLTTEAIREGVKSTTRYRSKAPNKRGTRSHHPLPQRQASGAKGGQAARRSANLRRRNRINDSAYAGTYRSVPAAFDPTFNPDMSMPYPTSPYYTSDNMSDWSHDSPLLGHTHAHAHAHNHGRGNELGMFQSQHVMHGLPLGDHGAYVPDLGPAESVFTNSPASSADEPRTPMSQGGWEEDVGLGGAPFAFDEMACRGYVG</sequence>
<evidence type="ECO:0000256" key="5">
    <source>
        <dbReference type="ARBA" id="ARBA00023242"/>
    </source>
</evidence>
<dbReference type="GO" id="GO:0000981">
    <property type="term" value="F:DNA-binding transcription factor activity, RNA polymerase II-specific"/>
    <property type="evidence" value="ECO:0007669"/>
    <property type="project" value="TreeGrafter"/>
</dbReference>
<dbReference type="GO" id="GO:0000978">
    <property type="term" value="F:RNA polymerase II cis-regulatory region sequence-specific DNA binding"/>
    <property type="evidence" value="ECO:0007669"/>
    <property type="project" value="TreeGrafter"/>
</dbReference>
<dbReference type="OrthoDB" id="5954824at2759"/>
<organism evidence="9 10">
    <name type="scientific">Dothidotthia symphoricarpi CBS 119687</name>
    <dbReference type="NCBI Taxonomy" id="1392245"/>
    <lineage>
        <taxon>Eukaryota</taxon>
        <taxon>Fungi</taxon>
        <taxon>Dikarya</taxon>
        <taxon>Ascomycota</taxon>
        <taxon>Pezizomycotina</taxon>
        <taxon>Dothideomycetes</taxon>
        <taxon>Pleosporomycetidae</taxon>
        <taxon>Pleosporales</taxon>
        <taxon>Dothidotthiaceae</taxon>
        <taxon>Dothidotthia</taxon>
    </lineage>
</organism>
<evidence type="ECO:0000313" key="10">
    <source>
        <dbReference type="Proteomes" id="UP000799771"/>
    </source>
</evidence>
<keyword evidence="3 6" id="KW-0238">DNA-binding</keyword>
<evidence type="ECO:0000256" key="4">
    <source>
        <dbReference type="ARBA" id="ARBA00023163"/>
    </source>
</evidence>
<dbReference type="GO" id="GO:0005634">
    <property type="term" value="C:nucleus"/>
    <property type="evidence" value="ECO:0007669"/>
    <property type="project" value="UniProtKB-SubCell"/>
</dbReference>
<feature type="compositionally biased region" description="Basic residues" evidence="7">
    <location>
        <begin position="267"/>
        <end position="285"/>
    </location>
</feature>
<dbReference type="PROSITE" id="PS50039">
    <property type="entry name" value="FORK_HEAD_3"/>
    <property type="match status" value="1"/>
</dbReference>
<evidence type="ECO:0000256" key="2">
    <source>
        <dbReference type="ARBA" id="ARBA00023015"/>
    </source>
</evidence>
<feature type="region of interest" description="Disordered" evidence="7">
    <location>
        <begin position="140"/>
        <end position="164"/>
    </location>
</feature>
<dbReference type="SUPFAM" id="SSF46785">
    <property type="entry name" value="Winged helix' DNA-binding domain"/>
    <property type="match status" value="1"/>
</dbReference>